<dbReference type="Proteomes" id="UP000805193">
    <property type="component" value="Unassembled WGS sequence"/>
</dbReference>
<proteinExistence type="predicted"/>
<reference evidence="1 2" key="1">
    <citation type="journal article" date="2020" name="Cell">
        <title>Large-Scale Comparative Analyses of Tick Genomes Elucidate Their Genetic Diversity and Vector Capacities.</title>
        <authorList>
            <consortium name="Tick Genome and Microbiome Consortium (TIGMIC)"/>
            <person name="Jia N."/>
            <person name="Wang J."/>
            <person name="Shi W."/>
            <person name="Du L."/>
            <person name="Sun Y."/>
            <person name="Zhan W."/>
            <person name="Jiang J.F."/>
            <person name="Wang Q."/>
            <person name="Zhang B."/>
            <person name="Ji P."/>
            <person name="Bell-Sakyi L."/>
            <person name="Cui X.M."/>
            <person name="Yuan T.T."/>
            <person name="Jiang B.G."/>
            <person name="Yang W.F."/>
            <person name="Lam T.T."/>
            <person name="Chang Q.C."/>
            <person name="Ding S.J."/>
            <person name="Wang X.J."/>
            <person name="Zhu J.G."/>
            <person name="Ruan X.D."/>
            <person name="Zhao L."/>
            <person name="Wei J.T."/>
            <person name="Ye R.Z."/>
            <person name="Que T.C."/>
            <person name="Du C.H."/>
            <person name="Zhou Y.H."/>
            <person name="Cheng J.X."/>
            <person name="Dai P.F."/>
            <person name="Guo W.B."/>
            <person name="Han X.H."/>
            <person name="Huang E.J."/>
            <person name="Li L.F."/>
            <person name="Wei W."/>
            <person name="Gao Y.C."/>
            <person name="Liu J.Z."/>
            <person name="Shao H.Z."/>
            <person name="Wang X."/>
            <person name="Wang C.C."/>
            <person name="Yang T.C."/>
            <person name="Huo Q.B."/>
            <person name="Li W."/>
            <person name="Chen H.Y."/>
            <person name="Chen S.E."/>
            <person name="Zhou L.G."/>
            <person name="Ni X.B."/>
            <person name="Tian J.H."/>
            <person name="Sheng Y."/>
            <person name="Liu T."/>
            <person name="Pan Y.S."/>
            <person name="Xia L.Y."/>
            <person name="Li J."/>
            <person name="Zhao F."/>
            <person name="Cao W.C."/>
        </authorList>
    </citation>
    <scope>NUCLEOTIDE SEQUENCE [LARGE SCALE GENOMIC DNA]</scope>
    <source>
        <strain evidence="1">Iper-2018</strain>
    </source>
</reference>
<gene>
    <name evidence="1" type="ORF">HPB47_017247</name>
</gene>
<accession>A0AC60QNS5</accession>
<evidence type="ECO:0000313" key="1">
    <source>
        <dbReference type="EMBL" id="KAG0437879.1"/>
    </source>
</evidence>
<comment type="caution">
    <text evidence="1">The sequence shown here is derived from an EMBL/GenBank/DDBJ whole genome shotgun (WGS) entry which is preliminary data.</text>
</comment>
<evidence type="ECO:0000313" key="2">
    <source>
        <dbReference type="Proteomes" id="UP000805193"/>
    </source>
</evidence>
<organism evidence="1 2">
    <name type="scientific">Ixodes persulcatus</name>
    <name type="common">Taiga tick</name>
    <dbReference type="NCBI Taxonomy" id="34615"/>
    <lineage>
        <taxon>Eukaryota</taxon>
        <taxon>Metazoa</taxon>
        <taxon>Ecdysozoa</taxon>
        <taxon>Arthropoda</taxon>
        <taxon>Chelicerata</taxon>
        <taxon>Arachnida</taxon>
        <taxon>Acari</taxon>
        <taxon>Parasitiformes</taxon>
        <taxon>Ixodida</taxon>
        <taxon>Ixodoidea</taxon>
        <taxon>Ixodidae</taxon>
        <taxon>Ixodinae</taxon>
        <taxon>Ixodes</taxon>
    </lineage>
</organism>
<dbReference type="EMBL" id="JABSTQ010006127">
    <property type="protein sequence ID" value="KAG0437879.1"/>
    <property type="molecule type" value="Genomic_DNA"/>
</dbReference>
<keyword evidence="2" id="KW-1185">Reference proteome</keyword>
<name>A0AC60QNS5_IXOPE</name>
<sequence>MESEDSGGEWRRSGRKRCRPKNSDTSSDVPQQPKKQNNTSLIVIFVPVKEETRLTALNHLKVSEALEKLCQECIIQVRPNDRLNLIAVDVRNGQAAKTLLNTAMLCAVPTVGIQKIPSTRSCCALPMKNPEERFFRVTPKQDLYSQHEMKPERRNAWPLIQAAPPGPVCSSSGRGRGCGQEGFFCHVTSSMGTRKYLASLPNGGEIRIASSTKA</sequence>
<protein>
    <submittedName>
        <fullName evidence="1">Uncharacterized protein</fullName>
    </submittedName>
</protein>